<dbReference type="PANTHER" id="PTHR21314:SF0">
    <property type="entry name" value="QUEUOSINE 5'-PHOSPHATE N-GLYCOSYLASE_HYDROLASE"/>
    <property type="match status" value="1"/>
</dbReference>
<dbReference type="Pfam" id="PF10343">
    <property type="entry name" value="Q_salvage"/>
    <property type="match status" value="1"/>
</dbReference>
<comment type="caution">
    <text evidence="7">The sequence shown here is derived from an EMBL/GenBank/DDBJ whole genome shotgun (WGS) entry which is preliminary data.</text>
</comment>
<accession>A0A4S4KYK9</accession>
<keyword evidence="1 6" id="KW-0378">Hydrolase</keyword>
<dbReference type="AlphaFoldDB" id="A0A4S4KYK9"/>
<evidence type="ECO:0000313" key="7">
    <source>
        <dbReference type="EMBL" id="THH03915.1"/>
    </source>
</evidence>
<evidence type="ECO:0000256" key="1">
    <source>
        <dbReference type="ARBA" id="ARBA00022801"/>
    </source>
</evidence>
<comment type="catalytic activity">
    <reaction evidence="5 6">
        <text>queuosine 5'-phosphate + H2O = queuine + D-ribose 5-phosphate</text>
        <dbReference type="Rhea" id="RHEA:75387"/>
        <dbReference type="ChEBI" id="CHEBI:15377"/>
        <dbReference type="ChEBI" id="CHEBI:17433"/>
        <dbReference type="ChEBI" id="CHEBI:78346"/>
        <dbReference type="ChEBI" id="CHEBI:194371"/>
    </reaction>
    <physiologicalReaction direction="left-to-right" evidence="5 6">
        <dbReference type="Rhea" id="RHEA:75388"/>
    </physiologicalReaction>
</comment>
<name>A0A4S4KYK9_9AGAM</name>
<gene>
    <name evidence="7" type="ORF">EW146_g10318</name>
</gene>
<evidence type="ECO:0000256" key="5">
    <source>
        <dbReference type="ARBA" id="ARBA00048204"/>
    </source>
</evidence>
<proteinExistence type="inferred from homology"/>
<reference evidence="7 8" key="1">
    <citation type="submission" date="2019-02" db="EMBL/GenBank/DDBJ databases">
        <title>Genome sequencing of the rare red list fungi Bondarzewia mesenterica.</title>
        <authorList>
            <person name="Buettner E."/>
            <person name="Kellner H."/>
        </authorList>
    </citation>
    <scope>NUCLEOTIDE SEQUENCE [LARGE SCALE GENOMIC DNA]</scope>
    <source>
        <strain evidence="7 8">DSM 108281</strain>
    </source>
</reference>
<comment type="similarity">
    <text evidence="2 6">Belongs to the QNG1 protein family.</text>
</comment>
<evidence type="ECO:0000256" key="3">
    <source>
        <dbReference type="ARBA" id="ARBA00035306"/>
    </source>
</evidence>
<sequence length="125" mass="14378">MFADYRVPQILHHLRILTYPPHFTHLLHTHAMVPHGTREEVSVRAASVVAVDRVRAEIVGLRLAERQKGNDGEGRKEAEGEEVSSVLIDFYLWDLAKRIENGEERVAGIQTEEMLPAHRTRSIWY</sequence>
<dbReference type="PANTHER" id="PTHR21314">
    <property type="entry name" value="QUEUOSINE 5'-PHOSPHATE N-GLYCOSYLASE_HYDROLASE-RELATED"/>
    <property type="match status" value="1"/>
</dbReference>
<dbReference type="EC" id="3.2.2.-" evidence="6"/>
<comment type="function">
    <text evidence="6">Catalyzes the hydrolysis of queuosine 5'-phosphate, releasing the nucleobase queuine (q). Is required for salvage of queuine from exogenous queuosine (Q) that is imported and then converted to queuosine 5'-phosphate intracellularly.</text>
</comment>
<dbReference type="GO" id="GO:0006400">
    <property type="term" value="P:tRNA modification"/>
    <property type="evidence" value="ECO:0007669"/>
    <property type="project" value="TreeGrafter"/>
</dbReference>
<evidence type="ECO:0000256" key="4">
    <source>
        <dbReference type="ARBA" id="ARBA00035393"/>
    </source>
</evidence>
<dbReference type="OrthoDB" id="416777at2759"/>
<organism evidence="7 8">
    <name type="scientific">Bondarzewia mesenterica</name>
    <dbReference type="NCBI Taxonomy" id="1095465"/>
    <lineage>
        <taxon>Eukaryota</taxon>
        <taxon>Fungi</taxon>
        <taxon>Dikarya</taxon>
        <taxon>Basidiomycota</taxon>
        <taxon>Agaricomycotina</taxon>
        <taxon>Agaricomycetes</taxon>
        <taxon>Russulales</taxon>
        <taxon>Bondarzewiaceae</taxon>
        <taxon>Bondarzewia</taxon>
    </lineage>
</organism>
<dbReference type="InterPro" id="IPR019438">
    <property type="entry name" value="Q_salvage"/>
</dbReference>
<protein>
    <recommendedName>
        <fullName evidence="3 6">Queuosine 5'-phosphate N-glycosylase/hydrolase</fullName>
        <ecNumber evidence="6">3.2.2.-</ecNumber>
    </recommendedName>
    <alternativeName>
        <fullName evidence="4 6">Queuosine-nucleotide N-glycosylase/hydrolase</fullName>
    </alternativeName>
</protein>
<evidence type="ECO:0000313" key="8">
    <source>
        <dbReference type="Proteomes" id="UP000310158"/>
    </source>
</evidence>
<dbReference type="GO" id="GO:0016787">
    <property type="term" value="F:hydrolase activity"/>
    <property type="evidence" value="ECO:0007669"/>
    <property type="project" value="UniProtKB-KW"/>
</dbReference>
<dbReference type="Proteomes" id="UP000310158">
    <property type="component" value="Unassembled WGS sequence"/>
</dbReference>
<evidence type="ECO:0000256" key="2">
    <source>
        <dbReference type="ARBA" id="ARBA00035119"/>
    </source>
</evidence>
<keyword evidence="8" id="KW-1185">Reference proteome</keyword>
<evidence type="ECO:0000256" key="6">
    <source>
        <dbReference type="RuleBase" id="RU365002"/>
    </source>
</evidence>
<dbReference type="EMBL" id="SGPL01001249">
    <property type="protein sequence ID" value="THH03915.1"/>
    <property type="molecule type" value="Genomic_DNA"/>
</dbReference>